<keyword evidence="4" id="KW-1185">Reference proteome</keyword>
<evidence type="ECO:0000259" key="2">
    <source>
        <dbReference type="Pfam" id="PF20030"/>
    </source>
</evidence>
<dbReference type="PANTHER" id="PTHR32204">
    <property type="entry name" value="ATPASE RAVA"/>
    <property type="match status" value="1"/>
</dbReference>
<evidence type="ECO:0000313" key="3">
    <source>
        <dbReference type="EMBL" id="KAK3252133.1"/>
    </source>
</evidence>
<dbReference type="SUPFAM" id="SSF52540">
    <property type="entry name" value="P-loop containing nucleoside triphosphate hydrolases"/>
    <property type="match status" value="1"/>
</dbReference>
<reference evidence="3 4" key="1">
    <citation type="journal article" date="2015" name="Genome Biol. Evol.">
        <title>Comparative Genomics of a Bacterivorous Green Alga Reveals Evolutionary Causalities and Consequences of Phago-Mixotrophic Mode of Nutrition.</title>
        <authorList>
            <person name="Burns J.A."/>
            <person name="Paasch A."/>
            <person name="Narechania A."/>
            <person name="Kim E."/>
        </authorList>
    </citation>
    <scope>NUCLEOTIDE SEQUENCE [LARGE SCALE GENOMIC DNA]</scope>
    <source>
        <strain evidence="3 4">PLY_AMNH</strain>
    </source>
</reference>
<dbReference type="InterPro" id="IPR027417">
    <property type="entry name" value="P-loop_NTPase"/>
</dbReference>
<dbReference type="EMBL" id="LGRX02025608">
    <property type="protein sequence ID" value="KAK3252133.1"/>
    <property type="molecule type" value="Genomic_DNA"/>
</dbReference>
<evidence type="ECO:0000259" key="1">
    <source>
        <dbReference type="Pfam" id="PF17868"/>
    </source>
</evidence>
<name>A0AAE0CBT6_9CHLO</name>
<dbReference type="Pfam" id="PF20030">
    <property type="entry name" value="bpMoxR"/>
    <property type="match status" value="1"/>
</dbReference>
<accession>A0AAE0CBT6</accession>
<dbReference type="Proteomes" id="UP001190700">
    <property type="component" value="Unassembled WGS sequence"/>
</dbReference>
<dbReference type="InterPro" id="IPR050513">
    <property type="entry name" value="RavA_ATPases"/>
</dbReference>
<dbReference type="Pfam" id="PF17868">
    <property type="entry name" value="AAA_lid_8"/>
    <property type="match status" value="1"/>
</dbReference>
<proteinExistence type="predicted"/>
<feature type="domain" description="ATPase RavA-like AAA lid" evidence="1">
    <location>
        <begin position="250"/>
        <end position="322"/>
    </location>
</feature>
<protein>
    <submittedName>
        <fullName evidence="3">Uncharacterized protein</fullName>
    </submittedName>
</protein>
<dbReference type="AlphaFoldDB" id="A0AAE0CBT6"/>
<dbReference type="InterPro" id="IPR041538">
    <property type="entry name" value="RavA-like_AAA_lid"/>
</dbReference>
<organism evidence="3 4">
    <name type="scientific">Cymbomonas tetramitiformis</name>
    <dbReference type="NCBI Taxonomy" id="36881"/>
    <lineage>
        <taxon>Eukaryota</taxon>
        <taxon>Viridiplantae</taxon>
        <taxon>Chlorophyta</taxon>
        <taxon>Pyramimonadophyceae</taxon>
        <taxon>Pyramimonadales</taxon>
        <taxon>Pyramimonadaceae</taxon>
        <taxon>Cymbomonas</taxon>
    </lineage>
</organism>
<gene>
    <name evidence="3" type="ORF">CYMTET_38557</name>
</gene>
<feature type="domain" description="MoxR" evidence="2">
    <location>
        <begin position="33"/>
        <end position="213"/>
    </location>
</feature>
<sequence length="469" mass="53059">MPVLLAECKQLQSAVRPEVATIDTEQASRFPLALRRLQLGLVDRDAEVRLLLLAALCGEHLLLIGPPGTAKSELGRRLSALVQGTYFERLLTRFSVPEELFGPLSMKSLENDIYERQTAGYLPEASVAFVDEIFKANSAILNSLLTILNERLFDNGAERYPVPLICMVGASNELPESEELDALYDRFLIRREVAPVSAESLRELLDFARTMGSVDYNDESEDPSTGFALDLDELRGLRLKALQAVTLPEHIVDLLIDLRDYLQQKCEPPVYVSDRRMVKVVSLLRIAAYTSGRTTVSEIDCLLLQHTLWQRPEQAEIIREWVLHRMAQDKDATQIQYLFTGLFQRTCHANASPELKPTLLNEVRSLRQVVMQQLRDVETNPMTTGKLFASRKEIGQGEDSHASLWLSEEDCVRAKQSLVPLLKKSQTALEAQLEELLMLEVALEKDTPTFVLAEIWPEKWSDLIRSYPL</sequence>
<evidence type="ECO:0000313" key="4">
    <source>
        <dbReference type="Proteomes" id="UP001190700"/>
    </source>
</evidence>
<dbReference type="InterPro" id="IPR045427">
    <property type="entry name" value="MoxR"/>
</dbReference>
<dbReference type="PANTHER" id="PTHR32204:SF0">
    <property type="entry name" value="ATPASE RAVA"/>
    <property type="match status" value="1"/>
</dbReference>
<dbReference type="Gene3D" id="3.40.50.300">
    <property type="entry name" value="P-loop containing nucleotide triphosphate hydrolases"/>
    <property type="match status" value="1"/>
</dbReference>
<comment type="caution">
    <text evidence="3">The sequence shown here is derived from an EMBL/GenBank/DDBJ whole genome shotgun (WGS) entry which is preliminary data.</text>
</comment>
<dbReference type="CDD" id="cd00009">
    <property type="entry name" value="AAA"/>
    <property type="match status" value="1"/>
</dbReference>